<name>A0ACA9QP96_9GLOM</name>
<dbReference type="EMBL" id="CAJVPT010058968">
    <property type="protein sequence ID" value="CAG8761170.1"/>
    <property type="molecule type" value="Genomic_DNA"/>
</dbReference>
<dbReference type="Proteomes" id="UP000789525">
    <property type="component" value="Unassembled WGS sequence"/>
</dbReference>
<protein>
    <submittedName>
        <fullName evidence="1">4840_t:CDS:1</fullName>
    </submittedName>
</protein>
<organism evidence="1 2">
    <name type="scientific">Acaulospora colombiana</name>
    <dbReference type="NCBI Taxonomy" id="27376"/>
    <lineage>
        <taxon>Eukaryota</taxon>
        <taxon>Fungi</taxon>
        <taxon>Fungi incertae sedis</taxon>
        <taxon>Mucoromycota</taxon>
        <taxon>Glomeromycotina</taxon>
        <taxon>Glomeromycetes</taxon>
        <taxon>Diversisporales</taxon>
        <taxon>Acaulosporaceae</taxon>
        <taxon>Acaulospora</taxon>
    </lineage>
</organism>
<evidence type="ECO:0000313" key="2">
    <source>
        <dbReference type="Proteomes" id="UP000789525"/>
    </source>
</evidence>
<gene>
    <name evidence="1" type="ORF">ACOLOM_LOCUS13203</name>
</gene>
<feature type="non-terminal residue" evidence="1">
    <location>
        <position position="1"/>
    </location>
</feature>
<accession>A0ACA9QP96</accession>
<proteinExistence type="predicted"/>
<sequence>PPFLTRKSNSGPTLMVFRTPQLLPPRTPPYLDTRRRSMGVDRSRLTVLPVSATVFLGVRLILCHSSASDLILCAKYTDSKQ</sequence>
<reference evidence="1" key="1">
    <citation type="submission" date="2021-06" db="EMBL/GenBank/DDBJ databases">
        <authorList>
            <person name="Kallberg Y."/>
            <person name="Tangrot J."/>
            <person name="Rosling A."/>
        </authorList>
    </citation>
    <scope>NUCLEOTIDE SEQUENCE</scope>
    <source>
        <strain evidence="1">CL356</strain>
    </source>
</reference>
<evidence type="ECO:0000313" key="1">
    <source>
        <dbReference type="EMBL" id="CAG8761170.1"/>
    </source>
</evidence>
<keyword evidence="2" id="KW-1185">Reference proteome</keyword>
<comment type="caution">
    <text evidence="1">The sequence shown here is derived from an EMBL/GenBank/DDBJ whole genome shotgun (WGS) entry which is preliminary data.</text>
</comment>